<keyword evidence="10" id="KW-0460">Magnesium</keyword>
<protein>
    <recommendedName>
        <fullName evidence="15">Tubulin alpha chain</fullName>
    </recommendedName>
</protein>
<feature type="domain" description="Tubulin/FtsZ 2-layer sandwich" evidence="17">
    <location>
        <begin position="245"/>
        <end position="385"/>
    </location>
</feature>
<evidence type="ECO:0000256" key="9">
    <source>
        <dbReference type="ARBA" id="ARBA00022801"/>
    </source>
</evidence>
<dbReference type="Gene3D" id="3.30.1330.20">
    <property type="entry name" value="Tubulin/FtsZ, C-terminal domain"/>
    <property type="match status" value="1"/>
</dbReference>
<keyword evidence="6 15" id="KW-0493">Microtubule</keyword>
<evidence type="ECO:0000256" key="10">
    <source>
        <dbReference type="ARBA" id="ARBA00022842"/>
    </source>
</evidence>
<evidence type="ECO:0000256" key="4">
    <source>
        <dbReference type="ARBA" id="ARBA00011747"/>
    </source>
</evidence>
<evidence type="ECO:0000259" key="17">
    <source>
        <dbReference type="SMART" id="SM00865"/>
    </source>
</evidence>
<comment type="subcellular location">
    <subcellularLocation>
        <location evidence="2">Cytoplasm</location>
        <location evidence="2">Cytoskeleton</location>
    </subcellularLocation>
</comment>
<feature type="non-terminal residue" evidence="18">
    <location>
        <position position="1"/>
    </location>
</feature>
<keyword evidence="12" id="KW-0206">Cytoskeleton</keyword>
<evidence type="ECO:0000256" key="15">
    <source>
        <dbReference type="RuleBase" id="RU000352"/>
    </source>
</evidence>
<dbReference type="Pfam" id="PF00091">
    <property type="entry name" value="Tubulin"/>
    <property type="match status" value="1"/>
</dbReference>
<dbReference type="AlphaFoldDB" id="A0ABD0YHX4"/>
<comment type="cofactor">
    <cofactor evidence="1">
        <name>Mg(2+)</name>
        <dbReference type="ChEBI" id="CHEBI:18420"/>
    </cofactor>
</comment>
<dbReference type="SMART" id="SM00864">
    <property type="entry name" value="Tubulin"/>
    <property type="match status" value="1"/>
</dbReference>
<evidence type="ECO:0000256" key="3">
    <source>
        <dbReference type="ARBA" id="ARBA00009636"/>
    </source>
</evidence>
<dbReference type="InterPro" id="IPR018316">
    <property type="entry name" value="Tubulin/FtsZ_2-layer-sand-dom"/>
</dbReference>
<sequence length="434" mass="48090">QREVISIHIGQAGVQIGAATWELYCLEHGLGPDGVPLKDGTPERSEGFHSFFAEMPGGNCVPRALMIDLEPTVIDEVKSGPYRKLYGPDQLLAGKEDAANNFARGYLTVGREMGKATVDPIRKIADSCDRLQGFLVYHSSGGGTGSGLHALLMEHLAAYFGQKSKLEFAVYPAPQTAVVEPYNAVFATHANLPHTDCTFLADNEAMYDICKNSLDIDRPTYTNLNQLLAQAISSMTASQRFEGTLNADLVDYQTNLVPYPRIHFPLISYSPVVGAKRAGHRSLSVADITASCFHSSSQFVKCHLDSGRYMACCLLYRGDVTPKEVNRALATVKDQKIVQFVDWSPTGFKIGINNRPRSQLGDMQRDVCMLSNTTAIVDAWSRLNKKFNIMWSKRAFVHWYIGEGMEETDFTEARDDLATLEQDYREVVEPISVE</sequence>
<evidence type="ECO:0000256" key="14">
    <source>
        <dbReference type="ARBA" id="ARBA00049117"/>
    </source>
</evidence>
<evidence type="ECO:0000256" key="6">
    <source>
        <dbReference type="ARBA" id="ARBA00022701"/>
    </source>
</evidence>
<dbReference type="Gene3D" id="1.10.287.600">
    <property type="entry name" value="Helix hairpin bin"/>
    <property type="match status" value="1"/>
</dbReference>
<keyword evidence="5" id="KW-0963">Cytoplasm</keyword>
<dbReference type="GO" id="GO:0005525">
    <property type="term" value="F:GTP binding"/>
    <property type="evidence" value="ECO:0007669"/>
    <property type="project" value="UniProtKB-UniRule"/>
</dbReference>
<evidence type="ECO:0000256" key="1">
    <source>
        <dbReference type="ARBA" id="ARBA00001946"/>
    </source>
</evidence>
<dbReference type="FunFam" id="3.40.50.1440:FF:000007">
    <property type="entry name" value="Tubulin alpha chain"/>
    <property type="match status" value="1"/>
</dbReference>
<name>A0ABD0YHX4_9HEMI</name>
<comment type="caution">
    <text evidence="18">The sequence shown here is derived from an EMBL/GenBank/DDBJ whole genome shotgun (WGS) entry which is preliminary data.</text>
</comment>
<organism evidence="18 19">
    <name type="scientific">Ranatra chinensis</name>
    <dbReference type="NCBI Taxonomy" id="642074"/>
    <lineage>
        <taxon>Eukaryota</taxon>
        <taxon>Metazoa</taxon>
        <taxon>Ecdysozoa</taxon>
        <taxon>Arthropoda</taxon>
        <taxon>Hexapoda</taxon>
        <taxon>Insecta</taxon>
        <taxon>Pterygota</taxon>
        <taxon>Neoptera</taxon>
        <taxon>Paraneoptera</taxon>
        <taxon>Hemiptera</taxon>
        <taxon>Heteroptera</taxon>
        <taxon>Panheteroptera</taxon>
        <taxon>Nepomorpha</taxon>
        <taxon>Nepidae</taxon>
        <taxon>Ranatrinae</taxon>
        <taxon>Ranatra</taxon>
    </lineage>
</organism>
<dbReference type="Pfam" id="PF03953">
    <property type="entry name" value="Tubulin_C"/>
    <property type="match status" value="1"/>
</dbReference>
<dbReference type="GO" id="GO:0016787">
    <property type="term" value="F:hydrolase activity"/>
    <property type="evidence" value="ECO:0007669"/>
    <property type="project" value="UniProtKB-KW"/>
</dbReference>
<dbReference type="PRINTS" id="PR01162">
    <property type="entry name" value="ALPHATUBULIN"/>
</dbReference>
<dbReference type="FunFam" id="1.10.287.600:FF:000001">
    <property type="entry name" value="Tubulin alpha chain"/>
    <property type="match status" value="1"/>
</dbReference>
<dbReference type="InterPro" id="IPR037103">
    <property type="entry name" value="Tubulin/FtsZ-like_C"/>
</dbReference>
<comment type="function">
    <text evidence="13 15">Tubulin is the major constituent of microtubules, a cylinder consisting of laterally associated linear protofilaments composed of alpha- and beta-tubulin heterodimers. Microtubules grow by the addition of GTP-tubulin dimers to the microtubule end, where a stabilizing cap forms. Below the cap, tubulin dimers are in GDP-bound state, owing to GTPase activity of alpha-tubulin.</text>
</comment>
<keyword evidence="8 15" id="KW-0547">Nucleotide-binding</keyword>
<evidence type="ECO:0000259" key="16">
    <source>
        <dbReference type="SMART" id="SM00864"/>
    </source>
</evidence>
<accession>A0ABD0YHX4</accession>
<dbReference type="EMBL" id="JBFDAA010000007">
    <property type="protein sequence ID" value="KAL1130791.1"/>
    <property type="molecule type" value="Genomic_DNA"/>
</dbReference>
<dbReference type="InterPro" id="IPR036525">
    <property type="entry name" value="Tubulin/FtsZ_GTPase_sf"/>
</dbReference>
<dbReference type="PRINTS" id="PR01161">
    <property type="entry name" value="TUBULIN"/>
</dbReference>
<dbReference type="GO" id="GO:0046872">
    <property type="term" value="F:metal ion binding"/>
    <property type="evidence" value="ECO:0007669"/>
    <property type="project" value="UniProtKB-KW"/>
</dbReference>
<keyword evidence="11 15" id="KW-0342">GTP-binding</keyword>
<evidence type="ECO:0000256" key="12">
    <source>
        <dbReference type="ARBA" id="ARBA00023212"/>
    </source>
</evidence>
<keyword evidence="19" id="KW-1185">Reference proteome</keyword>
<dbReference type="SUPFAM" id="SSF55307">
    <property type="entry name" value="Tubulin C-terminal domain-like"/>
    <property type="match status" value="1"/>
</dbReference>
<evidence type="ECO:0000256" key="11">
    <source>
        <dbReference type="ARBA" id="ARBA00023134"/>
    </source>
</evidence>
<dbReference type="PROSITE" id="PS00227">
    <property type="entry name" value="TUBULIN"/>
    <property type="match status" value="1"/>
</dbReference>
<dbReference type="SUPFAM" id="SSF52490">
    <property type="entry name" value="Tubulin nucleotide-binding domain-like"/>
    <property type="match status" value="1"/>
</dbReference>
<dbReference type="InterPro" id="IPR003008">
    <property type="entry name" value="Tubulin_FtsZ_GTPase"/>
</dbReference>
<feature type="domain" description="Tubulin/FtsZ GTPase" evidence="16">
    <location>
        <begin position="48"/>
        <end position="243"/>
    </location>
</feature>
<dbReference type="GO" id="GO:0005874">
    <property type="term" value="C:microtubule"/>
    <property type="evidence" value="ECO:0007669"/>
    <property type="project" value="UniProtKB-KW"/>
</dbReference>
<comment type="catalytic activity">
    <reaction evidence="14">
        <text>GTP + H2O = GDP + phosphate + H(+)</text>
        <dbReference type="Rhea" id="RHEA:19669"/>
        <dbReference type="ChEBI" id="CHEBI:15377"/>
        <dbReference type="ChEBI" id="CHEBI:15378"/>
        <dbReference type="ChEBI" id="CHEBI:37565"/>
        <dbReference type="ChEBI" id="CHEBI:43474"/>
        <dbReference type="ChEBI" id="CHEBI:58189"/>
    </reaction>
    <physiologicalReaction direction="left-to-right" evidence="14">
        <dbReference type="Rhea" id="RHEA:19670"/>
    </physiologicalReaction>
</comment>
<evidence type="ECO:0000256" key="5">
    <source>
        <dbReference type="ARBA" id="ARBA00022490"/>
    </source>
</evidence>
<evidence type="ECO:0000256" key="8">
    <source>
        <dbReference type="ARBA" id="ARBA00022741"/>
    </source>
</evidence>
<evidence type="ECO:0000313" key="19">
    <source>
        <dbReference type="Proteomes" id="UP001558652"/>
    </source>
</evidence>
<proteinExistence type="inferred from homology"/>
<comment type="similarity">
    <text evidence="3 15">Belongs to the tubulin family.</text>
</comment>
<reference evidence="18 19" key="1">
    <citation type="submission" date="2024-07" db="EMBL/GenBank/DDBJ databases">
        <title>Chromosome-level genome assembly of the water stick insect Ranatra chinensis (Heteroptera: Nepidae).</title>
        <authorList>
            <person name="Liu X."/>
        </authorList>
    </citation>
    <scope>NUCLEOTIDE SEQUENCE [LARGE SCALE GENOMIC DNA]</scope>
    <source>
        <strain evidence="18">Cailab_2021Rc</strain>
        <tissue evidence="18">Muscle</tissue>
    </source>
</reference>
<dbReference type="Proteomes" id="UP001558652">
    <property type="component" value="Unassembled WGS sequence"/>
</dbReference>
<evidence type="ECO:0000313" key="18">
    <source>
        <dbReference type="EMBL" id="KAL1130791.1"/>
    </source>
</evidence>
<evidence type="ECO:0000256" key="2">
    <source>
        <dbReference type="ARBA" id="ARBA00004245"/>
    </source>
</evidence>
<dbReference type="InterPro" id="IPR017975">
    <property type="entry name" value="Tubulin_CS"/>
</dbReference>
<dbReference type="GO" id="GO:0007010">
    <property type="term" value="P:cytoskeleton organization"/>
    <property type="evidence" value="ECO:0007669"/>
    <property type="project" value="UniProtKB-ARBA"/>
</dbReference>
<dbReference type="PANTHER" id="PTHR11588">
    <property type="entry name" value="TUBULIN"/>
    <property type="match status" value="1"/>
</dbReference>
<dbReference type="InterPro" id="IPR023123">
    <property type="entry name" value="Tubulin_C"/>
</dbReference>
<keyword evidence="7" id="KW-0479">Metal-binding</keyword>
<dbReference type="InterPro" id="IPR008280">
    <property type="entry name" value="Tub_FtsZ_C"/>
</dbReference>
<dbReference type="InterPro" id="IPR000217">
    <property type="entry name" value="Tubulin"/>
</dbReference>
<keyword evidence="9" id="KW-0378">Hydrolase</keyword>
<evidence type="ECO:0000256" key="13">
    <source>
        <dbReference type="ARBA" id="ARBA00034296"/>
    </source>
</evidence>
<gene>
    <name evidence="18" type="ORF">AAG570_012032</name>
</gene>
<comment type="subunit">
    <text evidence="4 15">Dimer of alpha and beta chains. A typical microtubule is a hollow water-filled tube with an outer diameter of 25 nm and an inner diameter of 15 nM. Alpha-beta heterodimers associate head-to-tail to form protofilaments running lengthwise along the microtubule wall with the beta-tubulin subunit facing the microtubule plus end conferring a structural polarity. Microtubules usually have 13 protofilaments but different protofilament numbers can be found in some organisms and specialized cells.</text>
</comment>
<dbReference type="Gene3D" id="3.40.50.1440">
    <property type="entry name" value="Tubulin/FtsZ, GTPase domain"/>
    <property type="match status" value="1"/>
</dbReference>
<dbReference type="SMART" id="SM00865">
    <property type="entry name" value="Tubulin_C"/>
    <property type="match status" value="1"/>
</dbReference>
<evidence type="ECO:0000256" key="7">
    <source>
        <dbReference type="ARBA" id="ARBA00022723"/>
    </source>
</evidence>
<dbReference type="CDD" id="cd02186">
    <property type="entry name" value="alpha_tubulin"/>
    <property type="match status" value="1"/>
</dbReference>
<dbReference type="InterPro" id="IPR002452">
    <property type="entry name" value="Alpha_tubulin"/>
</dbReference>